<reference evidence="1" key="2">
    <citation type="journal article" date="2007" name="Science">
        <title>Draft genome sequence of the sexually transmitted pathogen Trichomonas vaginalis.</title>
        <authorList>
            <person name="Carlton J.M."/>
            <person name="Hirt R.P."/>
            <person name="Silva J.C."/>
            <person name="Delcher A.L."/>
            <person name="Schatz M."/>
            <person name="Zhao Q."/>
            <person name="Wortman J.R."/>
            <person name="Bidwell S.L."/>
            <person name="Alsmark U.C.M."/>
            <person name="Besteiro S."/>
            <person name="Sicheritz-Ponten T."/>
            <person name="Noel C.J."/>
            <person name="Dacks J.B."/>
            <person name="Foster P.G."/>
            <person name="Simillion C."/>
            <person name="Van de Peer Y."/>
            <person name="Miranda-Saavedra D."/>
            <person name="Barton G.J."/>
            <person name="Westrop G.D."/>
            <person name="Mueller S."/>
            <person name="Dessi D."/>
            <person name="Fiori P.L."/>
            <person name="Ren Q."/>
            <person name="Paulsen I."/>
            <person name="Zhang H."/>
            <person name="Bastida-Corcuera F.D."/>
            <person name="Simoes-Barbosa A."/>
            <person name="Brown M.T."/>
            <person name="Hayes R.D."/>
            <person name="Mukherjee M."/>
            <person name="Okumura C.Y."/>
            <person name="Schneider R."/>
            <person name="Smith A.J."/>
            <person name="Vanacova S."/>
            <person name="Villalvazo M."/>
            <person name="Haas B.J."/>
            <person name="Pertea M."/>
            <person name="Feldblyum T.V."/>
            <person name="Utterback T.R."/>
            <person name="Shu C.L."/>
            <person name="Osoegawa K."/>
            <person name="de Jong P.J."/>
            <person name="Hrdy I."/>
            <person name="Horvathova L."/>
            <person name="Zubacova Z."/>
            <person name="Dolezal P."/>
            <person name="Malik S.B."/>
            <person name="Logsdon J.M. Jr."/>
            <person name="Henze K."/>
            <person name="Gupta A."/>
            <person name="Wang C.C."/>
            <person name="Dunne R.L."/>
            <person name="Upcroft J.A."/>
            <person name="Upcroft P."/>
            <person name="White O."/>
            <person name="Salzberg S.L."/>
            <person name="Tang P."/>
            <person name="Chiu C.-H."/>
            <person name="Lee Y.-S."/>
            <person name="Embley T.M."/>
            <person name="Coombs G.H."/>
            <person name="Mottram J.C."/>
            <person name="Tachezy J."/>
            <person name="Fraser-Liggett C.M."/>
            <person name="Johnson P.J."/>
        </authorList>
    </citation>
    <scope>NUCLEOTIDE SEQUENCE [LARGE SCALE GENOMIC DNA]</scope>
    <source>
        <strain evidence="1">G3</strain>
    </source>
</reference>
<evidence type="ECO:0000313" key="1">
    <source>
        <dbReference type="EMBL" id="EAY01170.1"/>
    </source>
</evidence>
<dbReference type="RefSeq" id="XP_001330117.1">
    <property type="nucleotide sequence ID" value="XM_001330082.1"/>
</dbReference>
<sequence>MFLLFLPILSHQEIQCEQITSLLKSDEENSLTCSGLSPENTYQIKLSSDHTSSTLDTTFESPNTLKFSITNPDEFTQMYLIDQDSEIFIQNIKIDAKPTVKDVGTNNKQPFLGRWIEYTYEIKFGSSYTGSGEDKYEVAIINSPTESENSFTDYKVILKNANDKNYFFIPKTVTPGENFLLFRFHLVNGETDTVSKTFIPPIHVLIPKVSDKITAEKTSTSMFFDESNTEINFGVYCTPSVYSFKVYYKIGSYEDTLFGEYEGLVTDPIYIESSINIPTDLTEVQEKVTFIMKDTATSQILAYTEYTDLIIVPKFEVENITLANHNMISDYYVLHNQEPITGTVTFKNEVAFDYLILHYKLKRQTLKPFGKSKRNFFFIVQLGDIRSENLITLNFEQNNVFKNGYITYKYVEFTYSVKYFKKDEQRKGTFYVKHNIPTEINIGGRFYESSTIANNYLQIIKNAGQDSAVYLENTWLGYSSDVGGIPSKISFAVIIEDKVIISKEFDIYCFSDFVWGINSITDLNSAPTYKIGSRKLLKLEFSELINLDDITFRYKYKPTQNDYFRDLKIEYLIRVPNTENETILSFLLPSPDTIGQNTFILQPRVPGVNGYSDQIYLTIESELEITHSSINCRMTEDSYGYGQTLLFKCNIYDIEELPIKYKAKIGNHYSKEVPHNTILM</sequence>
<dbReference type="AlphaFoldDB" id="A2F1R0"/>
<gene>
    <name evidence="1" type="ORF">TVAG_189560</name>
</gene>
<protein>
    <submittedName>
        <fullName evidence="1">Uncharacterized protein</fullName>
    </submittedName>
</protein>
<proteinExistence type="predicted"/>
<dbReference type="Proteomes" id="UP000001542">
    <property type="component" value="Unassembled WGS sequence"/>
</dbReference>
<dbReference type="InParanoid" id="A2F1R0"/>
<dbReference type="EMBL" id="DS113576">
    <property type="protein sequence ID" value="EAY01170.1"/>
    <property type="molecule type" value="Genomic_DNA"/>
</dbReference>
<dbReference type="VEuPathDB" id="TrichDB:TVAG_189560"/>
<evidence type="ECO:0000313" key="2">
    <source>
        <dbReference type="Proteomes" id="UP000001542"/>
    </source>
</evidence>
<reference evidence="1" key="1">
    <citation type="submission" date="2006-10" db="EMBL/GenBank/DDBJ databases">
        <authorList>
            <person name="Amadeo P."/>
            <person name="Zhao Q."/>
            <person name="Wortman J."/>
            <person name="Fraser-Liggett C."/>
            <person name="Carlton J."/>
        </authorList>
    </citation>
    <scope>NUCLEOTIDE SEQUENCE</scope>
    <source>
        <strain evidence="1">G3</strain>
    </source>
</reference>
<dbReference type="VEuPathDB" id="TrichDB:TVAGG3_0149550"/>
<keyword evidence="2" id="KW-1185">Reference proteome</keyword>
<accession>A2F1R0</accession>
<dbReference type="KEGG" id="tva:4758995"/>
<organism evidence="1 2">
    <name type="scientific">Trichomonas vaginalis (strain ATCC PRA-98 / G3)</name>
    <dbReference type="NCBI Taxonomy" id="412133"/>
    <lineage>
        <taxon>Eukaryota</taxon>
        <taxon>Metamonada</taxon>
        <taxon>Parabasalia</taxon>
        <taxon>Trichomonadida</taxon>
        <taxon>Trichomonadidae</taxon>
        <taxon>Trichomonas</taxon>
    </lineage>
</organism>
<name>A2F1R0_TRIV3</name>